<dbReference type="InterPro" id="IPR013320">
    <property type="entry name" value="ConA-like_dom_sf"/>
</dbReference>
<evidence type="ECO:0000256" key="2">
    <source>
        <dbReference type="ARBA" id="ARBA00022737"/>
    </source>
</evidence>
<name>A0A830HI15_9CHLO</name>
<dbReference type="InterPro" id="IPR015915">
    <property type="entry name" value="Kelch-typ_b-propeller"/>
</dbReference>
<keyword evidence="5" id="KW-1185">Reference proteome</keyword>
<dbReference type="SUPFAM" id="SSF117281">
    <property type="entry name" value="Kelch motif"/>
    <property type="match status" value="1"/>
</dbReference>
<comment type="caution">
    <text evidence="4">The sequence shown here is derived from an EMBL/GenBank/DDBJ whole genome shotgun (WGS) entry which is preliminary data.</text>
</comment>
<proteinExistence type="predicted"/>
<dbReference type="InterPro" id="IPR018765">
    <property type="entry name" value="DUF2341"/>
</dbReference>
<dbReference type="Pfam" id="PF24681">
    <property type="entry name" value="Kelch_KLHDC2_KLHL20_DRC7"/>
    <property type="match status" value="1"/>
</dbReference>
<dbReference type="Proteomes" id="UP000660262">
    <property type="component" value="Unassembled WGS sequence"/>
</dbReference>
<dbReference type="Gene3D" id="2.60.120.200">
    <property type="match status" value="1"/>
</dbReference>
<gene>
    <name evidence="4" type="ORF">PPROV_000571000</name>
</gene>
<evidence type="ECO:0000256" key="1">
    <source>
        <dbReference type="ARBA" id="ARBA00022441"/>
    </source>
</evidence>
<dbReference type="Pfam" id="PF13385">
    <property type="entry name" value="Laminin_G_3"/>
    <property type="match status" value="1"/>
</dbReference>
<dbReference type="AlphaFoldDB" id="A0A830HI15"/>
<dbReference type="SUPFAM" id="SSF49899">
    <property type="entry name" value="Concanavalin A-like lectins/glucanases"/>
    <property type="match status" value="1"/>
</dbReference>
<evidence type="ECO:0000313" key="4">
    <source>
        <dbReference type="EMBL" id="GHP06966.1"/>
    </source>
</evidence>
<dbReference type="OrthoDB" id="10251809at2759"/>
<evidence type="ECO:0000259" key="3">
    <source>
        <dbReference type="Pfam" id="PF10102"/>
    </source>
</evidence>
<feature type="domain" description="DUF2341" evidence="3">
    <location>
        <begin position="608"/>
        <end position="688"/>
    </location>
</feature>
<evidence type="ECO:0000313" key="5">
    <source>
        <dbReference type="Proteomes" id="UP000660262"/>
    </source>
</evidence>
<keyword evidence="1" id="KW-0880">Kelch repeat</keyword>
<dbReference type="EMBL" id="BNJQ01000014">
    <property type="protein sequence ID" value="GHP06966.1"/>
    <property type="molecule type" value="Genomic_DNA"/>
</dbReference>
<dbReference type="PANTHER" id="PTHR46093:SF18">
    <property type="entry name" value="FIBRONECTIN TYPE-III DOMAIN-CONTAINING PROTEIN"/>
    <property type="match status" value="1"/>
</dbReference>
<protein>
    <submittedName>
        <fullName evidence="4">Negative regulator of mitotic exit</fullName>
    </submittedName>
</protein>
<sequence length="1181" mass="126397">MEAFLLFPQNEAALTKNKTNAYVFYKGSVAEADGGKFEKGYSLYFNSDFTTITASVYTSLGVVRSITGDFEVRKDGWMHVVASYDGKMMKILADGTEKAAKVFNSFGARAPHADEYDHPLLIGYGMVGFIDEAKIWSVGRLTTPELADYDNTCPPLPFVGHVAAYFAFNEKINSTETFGYGKGCEPTSQLSLTGGCLKGVVGGTNGTVAKISVRNAPTTGVQKPGGPYSNPHITHLVTKKAPSTRRHAISDHGIVSGTVDTVIAGGEHVQYTIDTRDRCNYFYLAAQVDAYRSNLAKFDYIWFTEDPPVPMYPLTKVDSAGIEILSPNTGTCYGGTGAPPYVRGNVYSSIMKPQVTGLHQLDFVTVEAVKFTTTPYMVEVVASVPVIANVYYLDSTHAGVEAAVFVQLIDKFNNVVKAPQTFDVEISLVGEPYPEAVPAKVTYHADLAMYQVAFTPSAAPLEGTYTFLLTSSSWPEELGYNVFPTMTSPAPAQPTPTPTFTPAPSPFRPVAVEGSSLPYADAAAFKMGQSSVLYDGDLFSIAGALRSKEYTNDVMKLTNLHVPSSQGTFSFTKTIDLTVTSSVTDDVTVELTVDTESMVTAGHVMPTCYDIAFKAANTGALLKHYVDPYPGCNTNGTLIYVRLPASSLATLGKTKLHMFFGNPSVTADLGDPYATFAFYEGFEKDETDYYSGGSYVGPFDLVEPCSLKKLSVPSERQCRPSKLFSKAGGGAMHCESNTKAVLLSELGKTLSSFKMTAWMYDSNAGNAAEFISPDYATCDAVPNSENLLPEGGPLLARSTAVGTYTLSHKLKYAVSSPWESAVSERFADWKLLTVESDGSAMTVKVNDQLVKSAPVGTSADRVLISHGYGVDGDAHTNITESHVYWDEVKLIASSPSVVVGEIPSDDEAVSFSDVSARAWSIVSTTGTKPPARVGHTSVVYGDATYVFGGERSSYAYNDMWKLNMTSSSWSYVPPAQGSKVPKGRYGHAAVVSNGAIIVYGGRGGKAGADLYGDMWSFDIATSTWTELSAPPMASRFGHGMTLVGDTIYAFGGWTSAGFSGDFFSCSLTGGSCTDLTYGCHFAPDLPTATDVGLTPRYEVTMANNGKFIVVTGGVSSEMTGHQEAFKFYIDGCSWQKMKLSTTVTATALQGSSGVLSDGSAVYAFAGDSASHNFADVFLLGV</sequence>
<dbReference type="Gene3D" id="2.120.10.80">
    <property type="entry name" value="Kelch-type beta propeller"/>
    <property type="match status" value="1"/>
</dbReference>
<dbReference type="PANTHER" id="PTHR46093">
    <property type="entry name" value="ACYL-COA-BINDING DOMAIN-CONTAINING PROTEIN 5"/>
    <property type="match status" value="1"/>
</dbReference>
<keyword evidence="2" id="KW-0677">Repeat</keyword>
<organism evidence="4 5">
    <name type="scientific">Pycnococcus provasolii</name>
    <dbReference type="NCBI Taxonomy" id="41880"/>
    <lineage>
        <taxon>Eukaryota</taxon>
        <taxon>Viridiplantae</taxon>
        <taxon>Chlorophyta</taxon>
        <taxon>Pseudoscourfieldiophyceae</taxon>
        <taxon>Pseudoscourfieldiales</taxon>
        <taxon>Pycnococcaceae</taxon>
        <taxon>Pycnococcus</taxon>
    </lineage>
</organism>
<dbReference type="Pfam" id="PF10102">
    <property type="entry name" value="DUF2341"/>
    <property type="match status" value="1"/>
</dbReference>
<accession>A0A830HI15</accession>
<reference evidence="4" key="1">
    <citation type="submission" date="2020-10" db="EMBL/GenBank/DDBJ databases">
        <title>Unveiling of a novel bifunctional photoreceptor, Dualchrome1, isolated from a cosmopolitan green alga.</title>
        <authorList>
            <person name="Suzuki S."/>
            <person name="Kawachi M."/>
        </authorList>
    </citation>
    <scope>NUCLEOTIDE SEQUENCE</scope>
    <source>
        <strain evidence="4">NIES 2893</strain>
    </source>
</reference>